<dbReference type="InterPro" id="IPR000421">
    <property type="entry name" value="FA58C"/>
</dbReference>
<proteinExistence type="predicted"/>
<evidence type="ECO:0000313" key="2">
    <source>
        <dbReference type="EMBL" id="QHT05539.1"/>
    </source>
</evidence>
<dbReference type="Gene3D" id="2.60.120.260">
    <property type="entry name" value="Galactose-binding domain-like"/>
    <property type="match status" value="1"/>
</dbReference>
<organism evidence="2">
    <name type="scientific">viral metagenome</name>
    <dbReference type="NCBI Taxonomy" id="1070528"/>
    <lineage>
        <taxon>unclassified sequences</taxon>
        <taxon>metagenomes</taxon>
        <taxon>organismal metagenomes</taxon>
    </lineage>
</organism>
<dbReference type="Gene3D" id="2.60.120.200">
    <property type="match status" value="1"/>
</dbReference>
<feature type="domain" description="F5/8 type C" evidence="1">
    <location>
        <begin position="168"/>
        <end position="351"/>
    </location>
</feature>
<dbReference type="AlphaFoldDB" id="A0A6C0CP91"/>
<accession>A0A6C0CP91</accession>
<evidence type="ECO:0000259" key="1">
    <source>
        <dbReference type="PROSITE" id="PS50022"/>
    </source>
</evidence>
<dbReference type="InterPro" id="IPR008979">
    <property type="entry name" value="Galactose-bd-like_sf"/>
</dbReference>
<dbReference type="SUPFAM" id="SSF49899">
    <property type="entry name" value="Concanavalin A-like lectins/glucanases"/>
    <property type="match status" value="1"/>
</dbReference>
<dbReference type="PROSITE" id="PS50022">
    <property type="entry name" value="FA58C_3"/>
    <property type="match status" value="1"/>
</dbReference>
<sequence length="789" mass="84421">MSYYVTNENSVLNINNAHLKVSGNIQTDVMKLGAIEFAPPASDVPGTVNFTNVTTGVTTSSNLNVGGTLMLGSVELVTATAALEQTVNLGNVTSNTVQFTNATTGIVATGNVEASKFIGDGSLLTGITTIESNVDLIKNTDNTAFINLNSNVVVEFPRSKKLIKYPKVALTQNALNNGYTATSSTQESSSRAAWKVFNNAYAEGNGWRGTGTYSTSDGSFTGTWVDFSSGSQTISTSDRGDWLQIILPEKIRLEAVRLQPRYSPTSGGNPVSYGRSEFVKNGAIWGSNDGSSWGKVYTINSGLPGSDTSIVTFDGINSTTAYNYFVLVITDNHGSPTGTLASFSEWELFGTPEYDPEAHGTDVTVKSYPNVPNTDWLEVYYDAKGLDTGAVTTVNDLKPSSLGSAINSSSTNNITVADDAFVFNGTDSYIKINDLTNPSGAWVHSVVAWVKFTDFDSAQEVSWIGDADGTAIRQSFTFATGGETVTMGISGSNVQFRFTSPLSAGKWHHVVYTYNGGQAGSTSTAYQVLIDGVEAQQYGGVGTGTLTLPADSALWIGRNHNGANHFDGSITNFRLFNRALTSDEIYQLYAYQKEDFGHGDLSMTLKAGRLGIGTSEPRAMLDVRGDIFGRGIIQVQSTTFNGTASGTGTSFATLSGLTTSITPKRTGSKILVLLNLFWSGSNDAYFQGNVKKDGTVLVKQEGSVGSASKTSFGCFGSYNRGIYSLKNIGFSYLDDTNIGTEPIEYTIEVRNRALTAANYNDWWINYTSSTNDANRLTAVSTLTLIEIQQ</sequence>
<dbReference type="SUPFAM" id="SSF49785">
    <property type="entry name" value="Galactose-binding domain-like"/>
    <property type="match status" value="1"/>
</dbReference>
<reference evidence="2" key="1">
    <citation type="journal article" date="2020" name="Nature">
        <title>Giant virus diversity and host interactions through global metagenomics.</title>
        <authorList>
            <person name="Schulz F."/>
            <person name="Roux S."/>
            <person name="Paez-Espino D."/>
            <person name="Jungbluth S."/>
            <person name="Walsh D.A."/>
            <person name="Denef V.J."/>
            <person name="McMahon K.D."/>
            <person name="Konstantinidis K.T."/>
            <person name="Eloe-Fadrosh E.A."/>
            <person name="Kyrpides N.C."/>
            <person name="Woyke T."/>
        </authorList>
    </citation>
    <scope>NUCLEOTIDE SEQUENCE</scope>
    <source>
        <strain evidence="2">GVMAG-M-3300021389-45</strain>
    </source>
</reference>
<name>A0A6C0CP91_9ZZZZ</name>
<dbReference type="EMBL" id="MN739457">
    <property type="protein sequence ID" value="QHT05539.1"/>
    <property type="molecule type" value="Genomic_DNA"/>
</dbReference>
<protein>
    <recommendedName>
        <fullName evidence="1">F5/8 type C domain-containing protein</fullName>
    </recommendedName>
</protein>
<dbReference type="Pfam" id="PF13385">
    <property type="entry name" value="Laminin_G_3"/>
    <property type="match status" value="1"/>
</dbReference>
<dbReference type="InterPro" id="IPR013320">
    <property type="entry name" value="ConA-like_dom_sf"/>
</dbReference>